<evidence type="ECO:0000256" key="6">
    <source>
        <dbReference type="ARBA" id="ARBA00022598"/>
    </source>
</evidence>
<evidence type="ECO:0000256" key="9">
    <source>
        <dbReference type="ARBA" id="ARBA00022840"/>
    </source>
</evidence>
<dbReference type="PANTHER" id="PTHR45765:SF1">
    <property type="entry name" value="METHIONINE--TRNA LIGASE, CYTOPLASMIC"/>
    <property type="match status" value="1"/>
</dbReference>
<dbReference type="FunFam" id="1.10.730.10:FF:000031">
    <property type="entry name" value="Putative Methionyl-tRNA synthetase"/>
    <property type="match status" value="1"/>
</dbReference>
<dbReference type="Gene3D" id="3.40.50.620">
    <property type="entry name" value="HUPs"/>
    <property type="match status" value="2"/>
</dbReference>
<feature type="region of interest" description="Disordered" evidence="20">
    <location>
        <begin position="249"/>
        <end position="272"/>
    </location>
</feature>
<feature type="compositionally biased region" description="Low complexity" evidence="20">
    <location>
        <begin position="262"/>
        <end position="272"/>
    </location>
</feature>
<feature type="compositionally biased region" description="Basic and acidic residues" evidence="20">
    <location>
        <begin position="1"/>
        <end position="12"/>
    </location>
</feature>
<dbReference type="Pfam" id="PF02537">
    <property type="entry name" value="CRCB"/>
    <property type="match status" value="1"/>
</dbReference>
<keyword evidence="25" id="KW-1185">Reference proteome</keyword>
<feature type="compositionally biased region" description="Basic and acidic residues" evidence="20">
    <location>
        <begin position="1054"/>
        <end position="1067"/>
    </location>
</feature>
<feature type="transmembrane region" description="Helical" evidence="21">
    <location>
        <begin position="152"/>
        <end position="171"/>
    </location>
</feature>
<keyword evidence="13 21" id="KW-0472">Membrane</keyword>
<dbReference type="InterPro" id="IPR015413">
    <property type="entry name" value="Methionyl/Leucyl_tRNA_Synth"/>
</dbReference>
<dbReference type="OrthoDB" id="5844513at2759"/>
<keyword evidence="9 19" id="KW-0067">ATP-binding</keyword>
<dbReference type="EMBL" id="CH408030">
    <property type="protein sequence ID" value="EAQ91164.1"/>
    <property type="molecule type" value="Genomic_DNA"/>
</dbReference>
<proteinExistence type="inferred from homology"/>
<evidence type="ECO:0000313" key="24">
    <source>
        <dbReference type="EMBL" id="EAQ91164.1"/>
    </source>
</evidence>
<feature type="transmembrane region" description="Helical" evidence="21">
    <location>
        <begin position="316"/>
        <end position="334"/>
    </location>
</feature>
<dbReference type="RefSeq" id="XP_001229615.1">
    <property type="nucleotide sequence ID" value="XM_001229614.1"/>
</dbReference>
<evidence type="ECO:0000256" key="4">
    <source>
        <dbReference type="ARBA" id="ARBA00022475"/>
    </source>
</evidence>
<dbReference type="InterPro" id="IPR009080">
    <property type="entry name" value="tRNAsynth_Ia_anticodon-bd"/>
</dbReference>
<evidence type="ECO:0000259" key="23">
    <source>
        <dbReference type="Pfam" id="PF19303"/>
    </source>
</evidence>
<feature type="domain" description="Methionyl-tRNA synthetase anticodon-binding" evidence="23">
    <location>
        <begin position="897"/>
        <end position="1041"/>
    </location>
</feature>
<dbReference type="GO" id="GO:0005829">
    <property type="term" value="C:cytosol"/>
    <property type="evidence" value="ECO:0007669"/>
    <property type="project" value="TreeGrafter"/>
</dbReference>
<sequence>MAESHHLNEEPSRGTQHGRRASATSGGYNAPGSTHDLDSPDGARTSLNRPHPQNASGIPLKHERNPRHSRRASMTSHPGYDVPDTYTNLDETADVSPIQNPHEEPIHRFRSLEQTRAQEQEFVQEQKRHRQPPEPKKLEEAKYDVSRLLTQLYTISYLILFSILGTLARLGLQALTNYPGTPVIFTSIWPNFAGCLVMGFLSEDRMLFREAQPPTPSPPSHYTLASPLASAGSLTSFSAFIRDTFPRAGQRPPHQAHPLHYPPETAATASSRSSPSPLITLALSLSALFLGAHLAIALAPIMPSLHRTPHAWADRAAVPLAWGCWLGAVLLAALPPAGHAAWRGEVLFALVFAPLGCLVRFVVSLWLNGRVAAFPVGTFVVNVVGTAVLAAAWDLAHSGAVGGGAGEGVGVRVTVGCQVLAGVQDGFCGCLTTVSTWVGELAALRRRHAYVYGGASVLGGLAVVVAVMGGLRWSEGYESGACGCWVKVQPVTPRVLLIPVSAKPERFRRVLPVLLVTNQTSQSADVFARFCRARGLPTIYVCGSDQYGTATETKALSEGVDPATLCAKYHAIHKDIYDWFRLDFDVFGRTPTDEHTAIVQDIFTRLWNNGYIEQRETTQAYCPTHSSFLADRYVEGECSLCHDKGARGDQCDACGNLLDPLEPERDASGNQETKATGWLINPRCKLDGTAPEKRQTKHLYLRLDALQGEIEEWLKTVEKAWSANCVSITHSWLDQGLKPRGITRDLKWGVPIPTGLDGLSDEDYAKKVFYVWFHTIIFPASQLGTKENWTKIKAVSTCEYLNYEGGKFSKSKGVGVFGTNARDTGIDADIWRYYLLSRRPETSDSEFKWEEFVDANNNDLLKNLGNLCQRIIKFCQAKMDGVVPEYDLSKFPALQQHREEVEKLLQDYVAHLKAVKLRAGLSIVMNISGLGNKLLQDNKLSNQLIAEEPERCRAVIGIALNHIHLVAHLLSPYMPEKSQSILRQLGVKGPGGDGQDIPAQIPDTWEANDLKPGHAVGEPELLFANIPAAKIEEWREAFGGEELRKQKEIEAEKAAAKKAAREKEKEKRKLKKAAQAAQAAQAAEAGQGPTSTLPIHPGPPAQAAAKSNEPAEPPVQN</sequence>
<keyword evidence="12 21" id="KW-1133">Transmembrane helix</keyword>
<dbReference type="GO" id="GO:0006431">
    <property type="term" value="P:methionyl-tRNA aminoacylation"/>
    <property type="evidence" value="ECO:0007669"/>
    <property type="project" value="InterPro"/>
</dbReference>
<evidence type="ECO:0000256" key="7">
    <source>
        <dbReference type="ARBA" id="ARBA00022692"/>
    </source>
</evidence>
<dbReference type="HOGENOM" id="CLU_280885_0_0_1"/>
<name>Q2H9K5_CHAGB</name>
<evidence type="ECO:0000256" key="8">
    <source>
        <dbReference type="ARBA" id="ARBA00022741"/>
    </source>
</evidence>
<organism evidence="24 25">
    <name type="scientific">Chaetomium globosum (strain ATCC 6205 / CBS 148.51 / DSM 1962 / NBRC 6347 / NRRL 1970)</name>
    <name type="common">Soil fungus</name>
    <dbReference type="NCBI Taxonomy" id="306901"/>
    <lineage>
        <taxon>Eukaryota</taxon>
        <taxon>Fungi</taxon>
        <taxon>Dikarya</taxon>
        <taxon>Ascomycota</taxon>
        <taxon>Pezizomycotina</taxon>
        <taxon>Sordariomycetes</taxon>
        <taxon>Sordariomycetidae</taxon>
        <taxon>Sordariales</taxon>
        <taxon>Chaetomiaceae</taxon>
        <taxon>Chaetomium</taxon>
    </lineage>
</organism>
<feature type="compositionally biased region" description="Polar residues" evidence="20">
    <location>
        <begin position="45"/>
        <end position="56"/>
    </location>
</feature>
<dbReference type="eggNOG" id="KOG1247">
    <property type="taxonomic scope" value="Eukaryota"/>
</dbReference>
<dbReference type="PANTHER" id="PTHR45765">
    <property type="entry name" value="METHIONINE--TRNA LIGASE"/>
    <property type="match status" value="1"/>
</dbReference>
<dbReference type="InterPro" id="IPR014729">
    <property type="entry name" value="Rossmann-like_a/b/a_fold"/>
</dbReference>
<reference evidence="25" key="1">
    <citation type="journal article" date="2015" name="Genome Announc.">
        <title>Draft genome sequence of the cellulolytic fungus Chaetomium globosum.</title>
        <authorList>
            <person name="Cuomo C.A."/>
            <person name="Untereiner W.A."/>
            <person name="Ma L.-J."/>
            <person name="Grabherr M."/>
            <person name="Birren B.W."/>
        </authorList>
    </citation>
    <scope>NUCLEOTIDE SEQUENCE [LARGE SCALE GENOMIC DNA]</scope>
    <source>
        <strain evidence="25">ATCC 6205 / CBS 148.51 / DSM 1962 / NBRC 6347 / NRRL 1970</strain>
    </source>
</reference>
<keyword evidence="8 19" id="KW-0547">Nucleotide-binding</keyword>
<feature type="compositionally biased region" description="Low complexity" evidence="20">
    <location>
        <begin position="1073"/>
        <end position="1085"/>
    </location>
</feature>
<dbReference type="Proteomes" id="UP000001056">
    <property type="component" value="Unassembled WGS sequence"/>
</dbReference>
<dbReference type="GO" id="GO:0005886">
    <property type="term" value="C:plasma membrane"/>
    <property type="evidence" value="ECO:0007669"/>
    <property type="project" value="UniProtKB-SubCell"/>
</dbReference>
<dbReference type="InterPro" id="IPR041872">
    <property type="entry name" value="Anticodon_Met"/>
</dbReference>
<comment type="similarity">
    <text evidence="16">Belongs to the fluoride channel Fluc/FEX (TC 1.A.43) family.</text>
</comment>
<dbReference type="InterPro" id="IPR033911">
    <property type="entry name" value="MetRS_core"/>
</dbReference>
<evidence type="ECO:0000256" key="2">
    <source>
        <dbReference type="ARBA" id="ARBA00005594"/>
    </source>
</evidence>
<dbReference type="Gene3D" id="1.10.730.10">
    <property type="entry name" value="Isoleucyl-tRNA Synthetase, Domain 1"/>
    <property type="match status" value="1"/>
</dbReference>
<dbReference type="VEuPathDB" id="FungiDB:CHGG_03099"/>
<dbReference type="GO" id="GO:0005524">
    <property type="term" value="F:ATP binding"/>
    <property type="evidence" value="ECO:0007669"/>
    <property type="project" value="UniProtKB-KW"/>
</dbReference>
<evidence type="ECO:0000256" key="15">
    <source>
        <dbReference type="ARBA" id="ARBA00030904"/>
    </source>
</evidence>
<evidence type="ECO:0000256" key="5">
    <source>
        <dbReference type="ARBA" id="ARBA00022555"/>
    </source>
</evidence>
<keyword evidence="11 19" id="KW-0648">Protein biosynthesis</keyword>
<feature type="transmembrane region" description="Helical" evidence="21">
    <location>
        <begin position="183"/>
        <end position="201"/>
    </location>
</feature>
<feature type="region of interest" description="Disordered" evidence="20">
    <location>
        <begin position="1054"/>
        <end position="1117"/>
    </location>
</feature>
<dbReference type="InterPro" id="IPR023458">
    <property type="entry name" value="Met-tRNA_ligase_1"/>
</dbReference>
<dbReference type="GO" id="GO:0004825">
    <property type="term" value="F:methionine-tRNA ligase activity"/>
    <property type="evidence" value="ECO:0007669"/>
    <property type="project" value="UniProtKB-EC"/>
</dbReference>
<protein>
    <recommendedName>
        <fullName evidence="3">methionine--tRNA ligase</fullName>
        <ecNumber evidence="3">6.1.1.10</ecNumber>
    </recommendedName>
    <alternativeName>
        <fullName evidence="15">Methionyl-tRNA synthetase</fullName>
    </alternativeName>
</protein>
<evidence type="ECO:0000256" key="16">
    <source>
        <dbReference type="ARBA" id="ARBA00035120"/>
    </source>
</evidence>
<dbReference type="GO" id="GO:0017101">
    <property type="term" value="C:aminoacyl-tRNA synthetase multienzyme complex"/>
    <property type="evidence" value="ECO:0007669"/>
    <property type="project" value="TreeGrafter"/>
</dbReference>
<evidence type="ECO:0000256" key="12">
    <source>
        <dbReference type="ARBA" id="ARBA00022989"/>
    </source>
</evidence>
<evidence type="ECO:0000256" key="20">
    <source>
        <dbReference type="SAM" id="MobiDB-lite"/>
    </source>
</evidence>
<comment type="subcellular location">
    <subcellularLocation>
        <location evidence="1">Cell membrane</location>
        <topology evidence="1">Multi-pass membrane protein</topology>
    </subcellularLocation>
</comment>
<keyword evidence="5" id="KW-0820">tRNA-binding</keyword>
<dbReference type="InterPro" id="IPR029038">
    <property type="entry name" value="MetRS_Zn"/>
</dbReference>
<evidence type="ECO:0000256" key="18">
    <source>
        <dbReference type="ARBA" id="ARBA00047364"/>
    </source>
</evidence>
<dbReference type="SUPFAM" id="SSF57770">
    <property type="entry name" value="Methionyl-tRNA synthetase (MetRS), Zn-domain"/>
    <property type="match status" value="1"/>
</dbReference>
<evidence type="ECO:0000256" key="11">
    <source>
        <dbReference type="ARBA" id="ARBA00022917"/>
    </source>
</evidence>
<dbReference type="GO" id="GO:0000049">
    <property type="term" value="F:tRNA binding"/>
    <property type="evidence" value="ECO:0007669"/>
    <property type="project" value="UniProtKB-KW"/>
</dbReference>
<keyword evidence="10" id="KW-0694">RNA-binding</keyword>
<dbReference type="GeneID" id="4388890"/>
<comment type="catalytic activity">
    <reaction evidence="18">
        <text>tRNA(Met) + L-methionine + ATP = L-methionyl-tRNA(Met) + AMP + diphosphate</text>
        <dbReference type="Rhea" id="RHEA:13481"/>
        <dbReference type="Rhea" id="RHEA-COMP:9667"/>
        <dbReference type="Rhea" id="RHEA-COMP:9698"/>
        <dbReference type="ChEBI" id="CHEBI:30616"/>
        <dbReference type="ChEBI" id="CHEBI:33019"/>
        <dbReference type="ChEBI" id="CHEBI:57844"/>
        <dbReference type="ChEBI" id="CHEBI:78442"/>
        <dbReference type="ChEBI" id="CHEBI:78530"/>
        <dbReference type="ChEBI" id="CHEBI:456215"/>
        <dbReference type="EC" id="6.1.1.10"/>
    </reaction>
</comment>
<evidence type="ECO:0000256" key="21">
    <source>
        <dbReference type="SAM" id="Phobius"/>
    </source>
</evidence>
<dbReference type="STRING" id="306901.Q2H9K5"/>
<comment type="catalytic activity">
    <reaction evidence="17">
        <text>fluoride(in) = fluoride(out)</text>
        <dbReference type="Rhea" id="RHEA:76159"/>
        <dbReference type="ChEBI" id="CHEBI:17051"/>
    </reaction>
    <physiologicalReaction direction="left-to-right" evidence="17">
        <dbReference type="Rhea" id="RHEA:76160"/>
    </physiologicalReaction>
</comment>
<evidence type="ECO:0000256" key="13">
    <source>
        <dbReference type="ARBA" id="ARBA00023136"/>
    </source>
</evidence>
<dbReference type="AlphaFoldDB" id="Q2H9K5"/>
<feature type="transmembrane region" description="Helical" evidence="21">
    <location>
        <begin position="449"/>
        <end position="471"/>
    </location>
</feature>
<evidence type="ECO:0000256" key="17">
    <source>
        <dbReference type="ARBA" id="ARBA00035585"/>
    </source>
</evidence>
<dbReference type="InParanoid" id="Q2H9K5"/>
<feature type="domain" description="Methionyl/Leucyl tRNA synthetase" evidence="22">
    <location>
        <begin position="523"/>
        <end position="773"/>
    </location>
</feature>
<comment type="similarity">
    <text evidence="2 19">Belongs to the class-I aminoacyl-tRNA synthetase family.</text>
</comment>
<dbReference type="CDD" id="cd07957">
    <property type="entry name" value="Anticodon_Ia_Met"/>
    <property type="match status" value="1"/>
</dbReference>
<keyword evidence="4" id="KW-1003">Cell membrane</keyword>
<dbReference type="InterPro" id="IPR003691">
    <property type="entry name" value="FluC"/>
</dbReference>
<dbReference type="SUPFAM" id="SSF47323">
    <property type="entry name" value="Anticodon-binding domain of a subclass of class I aminoacyl-tRNA synthetases"/>
    <property type="match status" value="1"/>
</dbReference>
<feature type="transmembrane region" description="Helical" evidence="21">
    <location>
        <begin position="278"/>
        <end position="296"/>
    </location>
</feature>
<evidence type="ECO:0000256" key="3">
    <source>
        <dbReference type="ARBA" id="ARBA00012838"/>
    </source>
</evidence>
<keyword evidence="6 19" id="KW-0436">Ligase</keyword>
<dbReference type="EC" id="6.1.1.10" evidence="3"/>
<evidence type="ECO:0000259" key="22">
    <source>
        <dbReference type="Pfam" id="PF09334"/>
    </source>
</evidence>
<feature type="transmembrane region" description="Helical" evidence="21">
    <location>
        <begin position="373"/>
        <end position="393"/>
    </location>
</feature>
<dbReference type="SUPFAM" id="SSF52374">
    <property type="entry name" value="Nucleotidylyl transferase"/>
    <property type="match status" value="1"/>
</dbReference>
<keyword evidence="14 19" id="KW-0030">Aminoacyl-tRNA synthetase</keyword>
<dbReference type="PRINTS" id="PR01041">
    <property type="entry name" value="TRNASYNTHMET"/>
</dbReference>
<evidence type="ECO:0000256" key="10">
    <source>
        <dbReference type="ARBA" id="ARBA00022884"/>
    </source>
</evidence>
<feature type="transmembrane region" description="Helical" evidence="21">
    <location>
        <begin position="346"/>
        <end position="367"/>
    </location>
</feature>
<evidence type="ECO:0000256" key="1">
    <source>
        <dbReference type="ARBA" id="ARBA00004651"/>
    </source>
</evidence>
<dbReference type="Gene3D" id="2.20.28.20">
    <property type="entry name" value="Methionyl-tRNA synthetase, Zn-domain"/>
    <property type="match status" value="1"/>
</dbReference>
<accession>Q2H9K5</accession>
<evidence type="ECO:0000256" key="19">
    <source>
        <dbReference type="RuleBase" id="RU363039"/>
    </source>
</evidence>
<gene>
    <name evidence="24" type="ORF">CHGG_03099</name>
</gene>
<dbReference type="Pfam" id="PF19303">
    <property type="entry name" value="Anticodon_3"/>
    <property type="match status" value="1"/>
</dbReference>
<keyword evidence="7 21" id="KW-0812">Transmembrane</keyword>
<evidence type="ECO:0000256" key="14">
    <source>
        <dbReference type="ARBA" id="ARBA00023146"/>
    </source>
</evidence>
<feature type="region of interest" description="Disordered" evidence="20">
    <location>
        <begin position="1"/>
        <end position="88"/>
    </location>
</feature>
<evidence type="ECO:0000313" key="25">
    <source>
        <dbReference type="Proteomes" id="UP000001056"/>
    </source>
</evidence>
<dbReference type="Pfam" id="PF09334">
    <property type="entry name" value="tRNA-synt_1g"/>
    <property type="match status" value="1"/>
</dbReference>